<proteinExistence type="inferred from homology"/>
<dbReference type="CDD" id="cd02440">
    <property type="entry name" value="AdoMet_MTases"/>
    <property type="match status" value="1"/>
</dbReference>
<dbReference type="GO" id="GO:0032259">
    <property type="term" value="P:methylation"/>
    <property type="evidence" value="ECO:0007669"/>
    <property type="project" value="UniProtKB-KW"/>
</dbReference>
<feature type="domain" description="RNA-binding S4" evidence="4">
    <location>
        <begin position="13"/>
        <end position="75"/>
    </location>
</feature>
<evidence type="ECO:0000256" key="3">
    <source>
        <dbReference type="PROSITE-ProRule" id="PRU00182"/>
    </source>
</evidence>
<dbReference type="CDD" id="cd00165">
    <property type="entry name" value="S4"/>
    <property type="match status" value="1"/>
</dbReference>
<evidence type="ECO:0000256" key="1">
    <source>
        <dbReference type="ARBA" id="ARBA00022884"/>
    </source>
</evidence>
<dbReference type="GO" id="GO:0003723">
    <property type="term" value="F:RNA binding"/>
    <property type="evidence" value="ECO:0007669"/>
    <property type="project" value="UniProtKB-KW"/>
</dbReference>
<dbReference type="PIRSF" id="PIRSF005578">
    <property type="entry name" value="TlyA"/>
    <property type="match status" value="1"/>
</dbReference>
<dbReference type="GO" id="GO:0008168">
    <property type="term" value="F:methyltransferase activity"/>
    <property type="evidence" value="ECO:0007669"/>
    <property type="project" value="UniProtKB-KW"/>
</dbReference>
<dbReference type="InterPro" id="IPR036986">
    <property type="entry name" value="S4_RNA-bd_sf"/>
</dbReference>
<sequence length="252" mass="25964">MSAPDFTSAAERLRLDQAMVARGLADSRARAQALIAAGAVTVDGAPAARASAKVGPGARIALVADPLPWVSRAALKLEHALDAFGLAPAGEALDLGASTGGFTQVLLARGAARVHAVDAGRDQLHATLRADPRVVSLESLNARDLAPGMVPAPDWIVADLSFIGLAKALPPAMSLARPGARLVALIKPQFEAGPADVGRGGLVRDPAVHARVRAEVRAFLESSGWSVTHEGESPIEGGDGNREFLIAAEKPR</sequence>
<organism evidence="5 6">
    <name type="scientific">Albimonas pacifica</name>
    <dbReference type="NCBI Taxonomy" id="1114924"/>
    <lineage>
        <taxon>Bacteria</taxon>
        <taxon>Pseudomonadati</taxon>
        <taxon>Pseudomonadota</taxon>
        <taxon>Alphaproteobacteria</taxon>
        <taxon>Rhodobacterales</taxon>
        <taxon>Paracoccaceae</taxon>
        <taxon>Albimonas</taxon>
    </lineage>
</organism>
<dbReference type="PANTHER" id="PTHR32319">
    <property type="entry name" value="BACTERIAL HEMOLYSIN-LIKE PROTEIN"/>
    <property type="match status" value="1"/>
</dbReference>
<evidence type="ECO:0000313" key="5">
    <source>
        <dbReference type="EMBL" id="SFI49067.1"/>
    </source>
</evidence>
<dbReference type="OrthoDB" id="9784736at2"/>
<dbReference type="InterPro" id="IPR002942">
    <property type="entry name" value="S4_RNA-bd"/>
</dbReference>
<evidence type="ECO:0000313" key="6">
    <source>
        <dbReference type="Proteomes" id="UP000199377"/>
    </source>
</evidence>
<dbReference type="SUPFAM" id="SSF55174">
    <property type="entry name" value="Alpha-L RNA-binding motif"/>
    <property type="match status" value="1"/>
</dbReference>
<dbReference type="Gene3D" id="3.40.50.150">
    <property type="entry name" value="Vaccinia Virus protein VP39"/>
    <property type="match status" value="1"/>
</dbReference>
<dbReference type="Pfam" id="PF01479">
    <property type="entry name" value="S4"/>
    <property type="match status" value="1"/>
</dbReference>
<dbReference type="Gene3D" id="3.10.290.10">
    <property type="entry name" value="RNA-binding S4 domain"/>
    <property type="match status" value="1"/>
</dbReference>
<dbReference type="EMBL" id="FOQH01000007">
    <property type="protein sequence ID" value="SFI49067.1"/>
    <property type="molecule type" value="Genomic_DNA"/>
</dbReference>
<comment type="similarity">
    <text evidence="2">Belongs to the TlyA family.</text>
</comment>
<name>A0A1I3IMK4_9RHOB</name>
<keyword evidence="1 3" id="KW-0694">RNA-binding</keyword>
<dbReference type="InterPro" id="IPR004538">
    <property type="entry name" value="Hemolysin_A/TlyA"/>
</dbReference>
<dbReference type="PANTHER" id="PTHR32319:SF0">
    <property type="entry name" value="BACTERIAL HEMOLYSIN-LIKE PROTEIN"/>
    <property type="match status" value="1"/>
</dbReference>
<keyword evidence="5" id="KW-0808">Transferase</keyword>
<dbReference type="InterPro" id="IPR029063">
    <property type="entry name" value="SAM-dependent_MTases_sf"/>
</dbReference>
<dbReference type="InterPro" id="IPR047048">
    <property type="entry name" value="TlyA"/>
</dbReference>
<dbReference type="AlphaFoldDB" id="A0A1I3IMK4"/>
<protein>
    <submittedName>
        <fullName evidence="5">23S rRNA (Cytidine1920-2'-O)/16S rRNA (Cytidine1409-2'-O)-methyltransferase</fullName>
    </submittedName>
</protein>
<dbReference type="PROSITE" id="PS50889">
    <property type="entry name" value="S4"/>
    <property type="match status" value="1"/>
</dbReference>
<dbReference type="SMART" id="SM00363">
    <property type="entry name" value="S4"/>
    <property type="match status" value="1"/>
</dbReference>
<evidence type="ECO:0000259" key="4">
    <source>
        <dbReference type="SMART" id="SM00363"/>
    </source>
</evidence>
<dbReference type="SUPFAM" id="SSF53335">
    <property type="entry name" value="S-adenosyl-L-methionine-dependent methyltransferases"/>
    <property type="match status" value="1"/>
</dbReference>
<keyword evidence="6" id="KW-1185">Reference proteome</keyword>
<accession>A0A1I3IMK4</accession>
<dbReference type="Proteomes" id="UP000199377">
    <property type="component" value="Unassembled WGS sequence"/>
</dbReference>
<dbReference type="Pfam" id="PF01728">
    <property type="entry name" value="FtsJ"/>
    <property type="match status" value="1"/>
</dbReference>
<dbReference type="RefSeq" id="WP_092861111.1">
    <property type="nucleotide sequence ID" value="NZ_FOQH01000007.1"/>
</dbReference>
<evidence type="ECO:0000256" key="2">
    <source>
        <dbReference type="ARBA" id="ARBA00029460"/>
    </source>
</evidence>
<gene>
    <name evidence="5" type="ORF">SAMN05216258_107134</name>
</gene>
<reference evidence="5 6" key="1">
    <citation type="submission" date="2016-10" db="EMBL/GenBank/DDBJ databases">
        <authorList>
            <person name="de Groot N.N."/>
        </authorList>
    </citation>
    <scope>NUCLEOTIDE SEQUENCE [LARGE SCALE GENOMIC DNA]</scope>
    <source>
        <strain evidence="5 6">CGMCC 1.11030</strain>
    </source>
</reference>
<dbReference type="STRING" id="1114924.SAMN05216258_107134"/>
<keyword evidence="5" id="KW-0489">Methyltransferase</keyword>
<dbReference type="InterPro" id="IPR002877">
    <property type="entry name" value="RNA_MeTrfase_FtsJ_dom"/>
</dbReference>